<evidence type="ECO:0000256" key="1">
    <source>
        <dbReference type="ARBA" id="ARBA00004141"/>
    </source>
</evidence>
<keyword evidence="3 9" id="KW-0813">Transport</keyword>
<feature type="domain" description="CBS" evidence="10">
    <location>
        <begin position="216"/>
        <end position="272"/>
    </location>
</feature>
<feature type="domain" description="CBS" evidence="10">
    <location>
        <begin position="153"/>
        <end position="215"/>
    </location>
</feature>
<evidence type="ECO:0000259" key="10">
    <source>
        <dbReference type="PROSITE" id="PS51371"/>
    </source>
</evidence>
<keyword evidence="9" id="KW-1003">Cell membrane</keyword>
<reference evidence="11 12" key="1">
    <citation type="submission" date="2024-09" db="EMBL/GenBank/DDBJ databases">
        <title>Draft genome sequence of Candidatus Magnetaquicoccaceae bacterium FCR-1.</title>
        <authorList>
            <person name="Shimoshige H."/>
            <person name="Shimamura S."/>
            <person name="Taoka A."/>
            <person name="Kobayashi H."/>
            <person name="Maekawa T."/>
        </authorList>
    </citation>
    <scope>NUCLEOTIDE SEQUENCE [LARGE SCALE GENOMIC DNA]</scope>
    <source>
        <strain evidence="11 12">FCR-1</strain>
    </source>
</reference>
<dbReference type="InterPro" id="IPR006667">
    <property type="entry name" value="SLC41_membr_dom"/>
</dbReference>
<dbReference type="InterPro" id="IPR006669">
    <property type="entry name" value="MgtE_transporter"/>
</dbReference>
<dbReference type="SUPFAM" id="SSF161093">
    <property type="entry name" value="MgtE membrane domain-like"/>
    <property type="match status" value="1"/>
</dbReference>
<keyword evidence="5 9" id="KW-0460">Magnesium</keyword>
<dbReference type="Gene3D" id="3.10.580.10">
    <property type="entry name" value="CBS-domain"/>
    <property type="match status" value="1"/>
</dbReference>
<keyword evidence="8" id="KW-0129">CBS domain</keyword>
<evidence type="ECO:0000313" key="11">
    <source>
        <dbReference type="EMBL" id="GAB0057744.1"/>
    </source>
</evidence>
<dbReference type="PANTHER" id="PTHR43773">
    <property type="entry name" value="MAGNESIUM TRANSPORTER MGTE"/>
    <property type="match status" value="1"/>
</dbReference>
<keyword evidence="9" id="KW-0479">Metal-binding</keyword>
<comment type="subunit">
    <text evidence="9">Homodimer.</text>
</comment>
<comment type="subcellular location">
    <subcellularLocation>
        <location evidence="9">Cell membrane</location>
        <topology evidence="9">Multi-pass membrane protein</topology>
    </subcellularLocation>
    <subcellularLocation>
        <location evidence="1">Membrane</location>
        <topology evidence="1">Multi-pass membrane protein</topology>
    </subcellularLocation>
</comment>
<dbReference type="PANTHER" id="PTHR43773:SF1">
    <property type="entry name" value="MAGNESIUM TRANSPORTER MGTE"/>
    <property type="match status" value="1"/>
</dbReference>
<feature type="transmembrane region" description="Helical" evidence="9">
    <location>
        <begin position="333"/>
        <end position="358"/>
    </location>
</feature>
<dbReference type="SMART" id="SM00924">
    <property type="entry name" value="MgtE_N"/>
    <property type="match status" value="1"/>
</dbReference>
<keyword evidence="7 9" id="KW-0472">Membrane</keyword>
<dbReference type="SUPFAM" id="SSF158791">
    <property type="entry name" value="MgtE N-terminal domain-like"/>
    <property type="match status" value="1"/>
</dbReference>
<keyword evidence="4 9" id="KW-0812">Transmembrane</keyword>
<dbReference type="SMART" id="SM00116">
    <property type="entry name" value="CBS"/>
    <property type="match status" value="2"/>
</dbReference>
<evidence type="ECO:0000256" key="4">
    <source>
        <dbReference type="ARBA" id="ARBA00022692"/>
    </source>
</evidence>
<dbReference type="Gene3D" id="1.25.60.10">
    <property type="entry name" value="MgtE N-terminal domain-like"/>
    <property type="match status" value="1"/>
</dbReference>
<dbReference type="InterPro" id="IPR006668">
    <property type="entry name" value="Mg_transptr_MgtE_intracell_dom"/>
</dbReference>
<comment type="caution">
    <text evidence="11">The sequence shown here is derived from an EMBL/GenBank/DDBJ whole genome shotgun (WGS) entry which is preliminary data.</text>
</comment>
<feature type="transmembrane region" description="Helical" evidence="9">
    <location>
        <begin position="404"/>
        <end position="428"/>
    </location>
</feature>
<dbReference type="NCBIfam" id="TIGR00400">
    <property type="entry name" value="mgtE"/>
    <property type="match status" value="1"/>
</dbReference>
<dbReference type="Pfam" id="PF01769">
    <property type="entry name" value="MgtE"/>
    <property type="match status" value="1"/>
</dbReference>
<dbReference type="CDD" id="cd04606">
    <property type="entry name" value="CBS_pair_Mg_transporter"/>
    <property type="match status" value="1"/>
</dbReference>
<dbReference type="Proteomes" id="UP001628193">
    <property type="component" value="Unassembled WGS sequence"/>
</dbReference>
<dbReference type="Pfam" id="PF00571">
    <property type="entry name" value="CBS"/>
    <property type="match status" value="2"/>
</dbReference>
<keyword evidence="6 9" id="KW-1133">Transmembrane helix</keyword>
<evidence type="ECO:0000256" key="6">
    <source>
        <dbReference type="ARBA" id="ARBA00022989"/>
    </source>
</evidence>
<proteinExistence type="inferred from homology"/>
<evidence type="ECO:0000313" key="12">
    <source>
        <dbReference type="Proteomes" id="UP001628193"/>
    </source>
</evidence>
<dbReference type="EMBL" id="BAAFGK010000004">
    <property type="protein sequence ID" value="GAB0057744.1"/>
    <property type="molecule type" value="Genomic_DNA"/>
</dbReference>
<name>A0ABQ0CA33_9PROT</name>
<protein>
    <recommendedName>
        <fullName evidence="9">Magnesium transporter MgtE</fullName>
    </recommendedName>
</protein>
<dbReference type="SUPFAM" id="SSF54631">
    <property type="entry name" value="CBS-domain pair"/>
    <property type="match status" value="1"/>
</dbReference>
<keyword evidence="12" id="KW-1185">Reference proteome</keyword>
<dbReference type="Gene3D" id="1.10.357.20">
    <property type="entry name" value="SLC41 divalent cation transporters, integral membrane domain"/>
    <property type="match status" value="1"/>
</dbReference>
<feature type="transmembrane region" description="Helical" evidence="9">
    <location>
        <begin position="378"/>
        <end position="397"/>
    </location>
</feature>
<evidence type="ECO:0000256" key="8">
    <source>
        <dbReference type="PROSITE-ProRule" id="PRU00703"/>
    </source>
</evidence>
<accession>A0ABQ0CA33</accession>
<dbReference type="Pfam" id="PF03448">
    <property type="entry name" value="MgtE_N"/>
    <property type="match status" value="1"/>
</dbReference>
<organism evidence="11 12">
    <name type="scientific">Candidatus Magnetaquiglobus chichijimensis</name>
    <dbReference type="NCBI Taxonomy" id="3141448"/>
    <lineage>
        <taxon>Bacteria</taxon>
        <taxon>Pseudomonadati</taxon>
        <taxon>Pseudomonadota</taxon>
        <taxon>Magnetococcia</taxon>
        <taxon>Magnetococcales</taxon>
        <taxon>Candidatus Magnetaquicoccaceae</taxon>
        <taxon>Candidatus Magnetaquiglobus</taxon>
    </lineage>
</organism>
<evidence type="ECO:0000256" key="9">
    <source>
        <dbReference type="RuleBase" id="RU362011"/>
    </source>
</evidence>
<comment type="function">
    <text evidence="9">Acts as a magnesium transporter.</text>
</comment>
<dbReference type="InterPro" id="IPR038076">
    <property type="entry name" value="MgtE_N_sf"/>
</dbReference>
<evidence type="ECO:0000256" key="2">
    <source>
        <dbReference type="ARBA" id="ARBA00009749"/>
    </source>
</evidence>
<evidence type="ECO:0000256" key="5">
    <source>
        <dbReference type="ARBA" id="ARBA00022842"/>
    </source>
</evidence>
<dbReference type="InterPro" id="IPR036739">
    <property type="entry name" value="SLC41_membr_dom_sf"/>
</dbReference>
<evidence type="ECO:0000256" key="3">
    <source>
        <dbReference type="ARBA" id="ARBA00022448"/>
    </source>
</evidence>
<dbReference type="InterPro" id="IPR000644">
    <property type="entry name" value="CBS_dom"/>
</dbReference>
<sequence>MSMIVVDEPQAPMETGHAPRFVEMIRRLYRKGATAQLSRILDKLLPADIAQVINTSEDLDEAADIFHLITAPQHAGETLKELNEDFQIHIISVCSLERAVPILESLPPDTRGHILGQLNPEVGQHIMNALDRETQKEVQTLLQYLPDTAGHIMNSQFFAIEETTTAKQALQAVRDLDYHEFVFYVYVLDEQQRLVGVSSLKRLLLSSPDRLVRDIMDDRVHTVNVDTPQTEAAKIVTEMDLMAIPVVNDLGVMRGIITVDDLIHVIQNADTESMMKSVGADAEHKLSLLSESITSVARTRLPWLVAPFLGGLAAAWILGHFEDTMSKVIQLSFFMPMIFGMAGNVGSQTAVVAVRGLATGVIQVSDYFALLFKETQTGVLIGLFYGACLSGYALVVFKSTTLAFVVGISILSNITYAGVIASSLPLLLQKLGHDPAVGGGPYVLTTVDVLGVINYLLIATAVYGL</sequence>
<evidence type="ECO:0000256" key="7">
    <source>
        <dbReference type="ARBA" id="ARBA00023136"/>
    </source>
</evidence>
<feature type="transmembrane region" description="Helical" evidence="9">
    <location>
        <begin position="440"/>
        <end position="463"/>
    </location>
</feature>
<dbReference type="InterPro" id="IPR046342">
    <property type="entry name" value="CBS_dom_sf"/>
</dbReference>
<dbReference type="PROSITE" id="PS51371">
    <property type="entry name" value="CBS"/>
    <property type="match status" value="2"/>
</dbReference>
<feature type="transmembrane region" description="Helical" evidence="9">
    <location>
        <begin position="301"/>
        <end position="321"/>
    </location>
</feature>
<dbReference type="RefSeq" id="WP_420905437.1">
    <property type="nucleotide sequence ID" value="NZ_BAAFGK010000004.1"/>
</dbReference>
<comment type="similarity">
    <text evidence="2 9">Belongs to the SLC41A transporter family.</text>
</comment>
<gene>
    <name evidence="11" type="ORF">SIID45300_02076</name>
</gene>